<dbReference type="RefSeq" id="WP_167478123.1">
    <property type="nucleotide sequence ID" value="NZ_CP046172.1"/>
</dbReference>
<dbReference type="InterPro" id="IPR041049">
    <property type="entry name" value="DUF5615"/>
</dbReference>
<name>A0A6G9YRM0_9NOCA</name>
<dbReference type="AlphaFoldDB" id="A0A6G9YRM0"/>
<evidence type="ECO:0000259" key="1">
    <source>
        <dbReference type="Pfam" id="PF18480"/>
    </source>
</evidence>
<sequence length="111" mass="12199">MRFLVDAQLPPALARALADHGHDAVHVCDIDLTSAPDHQVWQEALRRDAVIVTKDEDFILIGKGRSGEPGPAVVWIRIGNCTRRALLDAFLPVLPTVVEMLQAGETIVEIR</sequence>
<dbReference type="Pfam" id="PF18480">
    <property type="entry name" value="DUF5615"/>
    <property type="match status" value="1"/>
</dbReference>
<dbReference type="KEGG" id="nah:F5544_40715"/>
<protein>
    <recommendedName>
        <fullName evidence="1">DUF5615 domain-containing protein</fullName>
    </recommendedName>
</protein>
<evidence type="ECO:0000313" key="3">
    <source>
        <dbReference type="Proteomes" id="UP000503540"/>
    </source>
</evidence>
<feature type="domain" description="DUF5615" evidence="1">
    <location>
        <begin position="1"/>
        <end position="107"/>
    </location>
</feature>
<keyword evidence="3" id="KW-1185">Reference proteome</keyword>
<proteinExistence type="predicted"/>
<evidence type="ECO:0000313" key="2">
    <source>
        <dbReference type="EMBL" id="QIS15959.1"/>
    </source>
</evidence>
<accession>A0A6G9YRM0</accession>
<dbReference type="EMBL" id="CP046172">
    <property type="protein sequence ID" value="QIS15959.1"/>
    <property type="molecule type" value="Genomic_DNA"/>
</dbReference>
<organism evidence="2 3">
    <name type="scientific">Nocardia arthritidis</name>
    <dbReference type="NCBI Taxonomy" id="228602"/>
    <lineage>
        <taxon>Bacteria</taxon>
        <taxon>Bacillati</taxon>
        <taxon>Actinomycetota</taxon>
        <taxon>Actinomycetes</taxon>
        <taxon>Mycobacteriales</taxon>
        <taxon>Nocardiaceae</taxon>
        <taxon>Nocardia</taxon>
    </lineage>
</organism>
<gene>
    <name evidence="2" type="ORF">F5544_40715</name>
</gene>
<reference evidence="2 3" key="1">
    <citation type="journal article" date="2019" name="ACS Chem. Biol.">
        <title>Identification and Mobilization of a Cryptic Antibiotic Biosynthesis Gene Locus from a Human-Pathogenic Nocardia Isolate.</title>
        <authorList>
            <person name="Herisse M."/>
            <person name="Ishida K."/>
            <person name="Porter J.L."/>
            <person name="Howden B."/>
            <person name="Hertweck C."/>
            <person name="Stinear T.P."/>
            <person name="Pidot S.J."/>
        </authorList>
    </citation>
    <scope>NUCLEOTIDE SEQUENCE [LARGE SCALE GENOMIC DNA]</scope>
    <source>
        <strain evidence="2 3">AUSMDU00012717</strain>
    </source>
</reference>
<dbReference type="Proteomes" id="UP000503540">
    <property type="component" value="Chromosome"/>
</dbReference>